<feature type="transmembrane region" description="Helical" evidence="6">
    <location>
        <begin position="483"/>
        <end position="503"/>
    </location>
</feature>
<feature type="transmembrane region" description="Helical" evidence="6">
    <location>
        <begin position="303"/>
        <end position="325"/>
    </location>
</feature>
<gene>
    <name evidence="8" type="ORF">DAEQUDRAFT_701006</name>
</gene>
<keyword evidence="9" id="KW-1185">Reference proteome</keyword>
<dbReference type="OrthoDB" id="2351791at2759"/>
<feature type="compositionally biased region" description="Polar residues" evidence="5">
    <location>
        <begin position="12"/>
        <end position="31"/>
    </location>
</feature>
<dbReference type="Gene3D" id="1.20.1250.20">
    <property type="entry name" value="MFS general substrate transporter like domains"/>
    <property type="match status" value="1"/>
</dbReference>
<dbReference type="Gene3D" id="1.20.1720.10">
    <property type="entry name" value="Multidrug resistance protein D"/>
    <property type="match status" value="1"/>
</dbReference>
<feature type="transmembrane region" description="Helical" evidence="6">
    <location>
        <begin position="346"/>
        <end position="373"/>
    </location>
</feature>
<dbReference type="STRING" id="1314783.A0A165UGM1"/>
<feature type="transmembrane region" description="Helical" evidence="6">
    <location>
        <begin position="237"/>
        <end position="256"/>
    </location>
</feature>
<organism evidence="8 9">
    <name type="scientific">Daedalea quercina L-15889</name>
    <dbReference type="NCBI Taxonomy" id="1314783"/>
    <lineage>
        <taxon>Eukaryota</taxon>
        <taxon>Fungi</taxon>
        <taxon>Dikarya</taxon>
        <taxon>Basidiomycota</taxon>
        <taxon>Agaricomycotina</taxon>
        <taxon>Agaricomycetes</taxon>
        <taxon>Polyporales</taxon>
        <taxon>Fomitopsis</taxon>
    </lineage>
</organism>
<protein>
    <submittedName>
        <fullName evidence="8">MFS general substrate transporter</fullName>
    </submittedName>
</protein>
<proteinExistence type="predicted"/>
<keyword evidence="2 6" id="KW-0812">Transmembrane</keyword>
<dbReference type="InterPro" id="IPR020846">
    <property type="entry name" value="MFS_dom"/>
</dbReference>
<accession>A0A165UGM1</accession>
<feature type="region of interest" description="Disordered" evidence="5">
    <location>
        <begin position="1"/>
        <end position="65"/>
    </location>
</feature>
<feature type="transmembrane region" description="Helical" evidence="6">
    <location>
        <begin position="443"/>
        <end position="462"/>
    </location>
</feature>
<feature type="domain" description="Major facilitator superfamily (MFS) profile" evidence="7">
    <location>
        <begin position="79"/>
        <end position="570"/>
    </location>
</feature>
<evidence type="ECO:0000313" key="8">
    <source>
        <dbReference type="EMBL" id="KZT74881.1"/>
    </source>
</evidence>
<dbReference type="PROSITE" id="PS50850">
    <property type="entry name" value="MFS"/>
    <property type="match status" value="1"/>
</dbReference>
<evidence type="ECO:0000256" key="2">
    <source>
        <dbReference type="ARBA" id="ARBA00022692"/>
    </source>
</evidence>
<feature type="transmembrane region" description="Helical" evidence="6">
    <location>
        <begin position="385"/>
        <end position="406"/>
    </location>
</feature>
<evidence type="ECO:0000313" key="9">
    <source>
        <dbReference type="Proteomes" id="UP000076727"/>
    </source>
</evidence>
<dbReference type="InterPro" id="IPR036259">
    <property type="entry name" value="MFS_trans_sf"/>
</dbReference>
<sequence length="595" mass="63971">MAPHIDERSLSEDTLVSTPLSDSVKRTSLTDSEYYGTRSHESLGSPAFSPDIKTQDQPSMSSDKVVDGHKLSTSRLLCAHVGAAMALFLATTDATIVSTILPTITNQLGASSSQYTWVSVSYMLTQTAFQPLYGKVSDLVGRMAVLYTSIIVFAIGNALCGAAQNIVWLITARAVAGMGAGGIVSLVWTLTAEIVEVESQAQWSQALSVTWACSAIAGPILGGVFGEDSGLSNWRWAFLFNLPVCAASSAALWCSLRGVNLGRSADVTWVSLWKTFDFLGLFLFMAASSCIVIGLNISSDIGWTSPSTLCLIIVGLVIIIVAGVYEVRTKRDALFPSVIFTDMTIVSILVVVFLHNFAFNAGTFYLALFFQAVDGLSPLQAGIRMLPYSLGSSLASMPAAWAIGYWQKRRRDFMAQRIIISAGLVLSTLGFGLMIQMSEKTGAVTRAVYVLTAGVGIGFLFHPPYQVFLRALRRKDTASGTSAFFLVRFTGATVGLTLAGAIFDTRLTQTLPPGLHASTVLRLVRSLHLTNLRSYTVHALSISIQAIWMVCCPCLGVALLLSLCLRNSPPSTEASPEKEQERCVEKLQTGSEMIA</sequence>
<evidence type="ECO:0000259" key="7">
    <source>
        <dbReference type="PROSITE" id="PS50850"/>
    </source>
</evidence>
<name>A0A165UGM1_9APHY</name>
<evidence type="ECO:0000256" key="3">
    <source>
        <dbReference type="ARBA" id="ARBA00022989"/>
    </source>
</evidence>
<keyword evidence="3 6" id="KW-1133">Transmembrane helix</keyword>
<dbReference type="EMBL" id="KV429032">
    <property type="protein sequence ID" value="KZT74881.1"/>
    <property type="molecule type" value="Genomic_DNA"/>
</dbReference>
<feature type="transmembrane region" description="Helical" evidence="6">
    <location>
        <begin position="542"/>
        <end position="565"/>
    </location>
</feature>
<evidence type="ECO:0000256" key="6">
    <source>
        <dbReference type="SAM" id="Phobius"/>
    </source>
</evidence>
<dbReference type="GO" id="GO:0022857">
    <property type="term" value="F:transmembrane transporter activity"/>
    <property type="evidence" value="ECO:0007669"/>
    <property type="project" value="InterPro"/>
</dbReference>
<evidence type="ECO:0000256" key="5">
    <source>
        <dbReference type="SAM" id="MobiDB-lite"/>
    </source>
</evidence>
<reference evidence="8 9" key="1">
    <citation type="journal article" date="2016" name="Mol. Biol. Evol.">
        <title>Comparative Genomics of Early-Diverging Mushroom-Forming Fungi Provides Insights into the Origins of Lignocellulose Decay Capabilities.</title>
        <authorList>
            <person name="Nagy L.G."/>
            <person name="Riley R."/>
            <person name="Tritt A."/>
            <person name="Adam C."/>
            <person name="Daum C."/>
            <person name="Floudas D."/>
            <person name="Sun H."/>
            <person name="Yadav J.S."/>
            <person name="Pangilinan J."/>
            <person name="Larsson K.H."/>
            <person name="Matsuura K."/>
            <person name="Barry K."/>
            <person name="Labutti K."/>
            <person name="Kuo R."/>
            <person name="Ohm R.A."/>
            <person name="Bhattacharya S.S."/>
            <person name="Shirouzu T."/>
            <person name="Yoshinaga Y."/>
            <person name="Martin F.M."/>
            <person name="Grigoriev I.V."/>
            <person name="Hibbett D.S."/>
        </authorList>
    </citation>
    <scope>NUCLEOTIDE SEQUENCE [LARGE SCALE GENOMIC DNA]</scope>
    <source>
        <strain evidence="8 9">L-15889</strain>
    </source>
</reference>
<feature type="compositionally biased region" description="Basic and acidic residues" evidence="5">
    <location>
        <begin position="1"/>
        <end position="11"/>
    </location>
</feature>
<dbReference type="GO" id="GO:0005886">
    <property type="term" value="C:plasma membrane"/>
    <property type="evidence" value="ECO:0007669"/>
    <property type="project" value="TreeGrafter"/>
</dbReference>
<comment type="subcellular location">
    <subcellularLocation>
        <location evidence="1">Membrane</location>
        <topology evidence="1">Multi-pass membrane protein</topology>
    </subcellularLocation>
</comment>
<evidence type="ECO:0000256" key="1">
    <source>
        <dbReference type="ARBA" id="ARBA00004141"/>
    </source>
</evidence>
<dbReference type="InterPro" id="IPR011701">
    <property type="entry name" value="MFS"/>
</dbReference>
<evidence type="ECO:0000256" key="4">
    <source>
        <dbReference type="ARBA" id="ARBA00023136"/>
    </source>
</evidence>
<dbReference type="PANTHER" id="PTHR23501">
    <property type="entry name" value="MAJOR FACILITATOR SUPERFAMILY"/>
    <property type="match status" value="1"/>
</dbReference>
<feature type="transmembrane region" description="Helical" evidence="6">
    <location>
        <begin position="276"/>
        <end position="297"/>
    </location>
</feature>
<keyword evidence="4 6" id="KW-0472">Membrane</keyword>
<dbReference type="Pfam" id="PF07690">
    <property type="entry name" value="MFS_1"/>
    <property type="match status" value="1"/>
</dbReference>
<dbReference type="Proteomes" id="UP000076727">
    <property type="component" value="Unassembled WGS sequence"/>
</dbReference>
<dbReference type="PANTHER" id="PTHR23501:SF102">
    <property type="entry name" value="DRUG TRANSPORTER, PUTATIVE (AFU_ORTHOLOGUE AFUA_3G08530)-RELATED"/>
    <property type="match status" value="1"/>
</dbReference>
<dbReference type="AlphaFoldDB" id="A0A165UGM1"/>
<dbReference type="SUPFAM" id="SSF103473">
    <property type="entry name" value="MFS general substrate transporter"/>
    <property type="match status" value="2"/>
</dbReference>
<feature type="transmembrane region" description="Helical" evidence="6">
    <location>
        <begin position="144"/>
        <end position="168"/>
    </location>
</feature>
<feature type="transmembrane region" description="Helical" evidence="6">
    <location>
        <begin position="174"/>
        <end position="195"/>
    </location>
</feature>
<feature type="transmembrane region" description="Helical" evidence="6">
    <location>
        <begin position="418"/>
        <end position="437"/>
    </location>
</feature>